<evidence type="ECO:0000313" key="2">
    <source>
        <dbReference type="WBParaSite" id="SPAL_0001277400.1"/>
    </source>
</evidence>
<keyword evidence="1" id="KW-1185">Reference proteome</keyword>
<accession>A0A0N5C492</accession>
<protein>
    <submittedName>
        <fullName evidence="2">Zf-C3H1 domain-containing protein</fullName>
    </submittedName>
</protein>
<dbReference type="AlphaFoldDB" id="A0A0N5C492"/>
<dbReference type="WBParaSite" id="SPAL_0001277400.1">
    <property type="protein sequence ID" value="SPAL_0001277400.1"/>
    <property type="gene ID" value="SPAL_0001277400"/>
</dbReference>
<dbReference type="Proteomes" id="UP000046392">
    <property type="component" value="Unplaced"/>
</dbReference>
<reference evidence="2" key="1">
    <citation type="submission" date="2017-02" db="UniProtKB">
        <authorList>
            <consortium name="WormBaseParasite"/>
        </authorList>
    </citation>
    <scope>IDENTIFICATION</scope>
</reference>
<sequence length="217" mass="25194">MYRHMHSILNVYCYEPNCRHTCGLFHVVNKTTQPQFMTSMKSVKDSNNISSKYKHMFNHNTQNDTDYRDKLGSLDIDSVDCENDQSKLNHQNSAIKDSKKASVGSPTHVEWLANQEFLNELLSEDEGYDFTKYPTSTFLINNDDSDDELQELLRRVQTTNSTIENNNTYNNSNYIKNMPVYEGELLDDDLDTNSLFSRGIYDIKGQEELLPNYEDNL</sequence>
<proteinExistence type="predicted"/>
<name>A0A0N5C492_STREA</name>
<evidence type="ECO:0000313" key="1">
    <source>
        <dbReference type="Proteomes" id="UP000046392"/>
    </source>
</evidence>
<organism evidence="1 2">
    <name type="scientific">Strongyloides papillosus</name>
    <name type="common">Intestinal threadworm</name>
    <dbReference type="NCBI Taxonomy" id="174720"/>
    <lineage>
        <taxon>Eukaryota</taxon>
        <taxon>Metazoa</taxon>
        <taxon>Ecdysozoa</taxon>
        <taxon>Nematoda</taxon>
        <taxon>Chromadorea</taxon>
        <taxon>Rhabditida</taxon>
        <taxon>Tylenchina</taxon>
        <taxon>Panagrolaimomorpha</taxon>
        <taxon>Strongyloidoidea</taxon>
        <taxon>Strongyloididae</taxon>
        <taxon>Strongyloides</taxon>
    </lineage>
</organism>